<sequence>MTSLLPWADCYSVFNPFAEATFPVIQAKPPLVQLQAIYAGLFTWEKRLTPTFTTTSLQGQAVTTPSKFADDMKLSGAFDVTEGQDAIQIDLDKKQAHDNLRKFHKSKCKVLYLCQGPVPGHENEEIGTYLSTFPGDSVVGCNEVSSQSSPG</sequence>
<gene>
    <name evidence="1" type="ORF">WISP_149741</name>
</gene>
<organism evidence="1 2">
    <name type="scientific">Willisornis vidua</name>
    <name type="common">Xingu scale-backed antbird</name>
    <dbReference type="NCBI Taxonomy" id="1566151"/>
    <lineage>
        <taxon>Eukaryota</taxon>
        <taxon>Metazoa</taxon>
        <taxon>Chordata</taxon>
        <taxon>Craniata</taxon>
        <taxon>Vertebrata</taxon>
        <taxon>Euteleostomi</taxon>
        <taxon>Archelosauria</taxon>
        <taxon>Archosauria</taxon>
        <taxon>Dinosauria</taxon>
        <taxon>Saurischia</taxon>
        <taxon>Theropoda</taxon>
        <taxon>Coelurosauria</taxon>
        <taxon>Aves</taxon>
        <taxon>Neognathae</taxon>
        <taxon>Neoaves</taxon>
        <taxon>Telluraves</taxon>
        <taxon>Australaves</taxon>
        <taxon>Passeriformes</taxon>
        <taxon>Thamnophilidae</taxon>
        <taxon>Willisornis</taxon>
    </lineage>
</organism>
<dbReference type="EMBL" id="WHWB01034823">
    <property type="protein sequence ID" value="KAJ7403664.1"/>
    <property type="molecule type" value="Genomic_DNA"/>
</dbReference>
<accession>A0ABQ9CNZ7</accession>
<proteinExistence type="predicted"/>
<reference evidence="1" key="1">
    <citation type="submission" date="2019-10" db="EMBL/GenBank/DDBJ databases">
        <authorList>
            <person name="Soares A.E.R."/>
            <person name="Aleixo A."/>
            <person name="Schneider P."/>
            <person name="Miyaki C.Y."/>
            <person name="Schneider M.P."/>
            <person name="Mello C."/>
            <person name="Vasconcelos A.T.R."/>
        </authorList>
    </citation>
    <scope>NUCLEOTIDE SEQUENCE</scope>
    <source>
        <tissue evidence="1">Muscle</tissue>
    </source>
</reference>
<protein>
    <submittedName>
        <fullName evidence="1">Uncharacterized protein</fullName>
    </submittedName>
</protein>
<dbReference type="Proteomes" id="UP001145742">
    <property type="component" value="Unassembled WGS sequence"/>
</dbReference>
<name>A0ABQ9CNZ7_9PASS</name>
<evidence type="ECO:0000313" key="1">
    <source>
        <dbReference type="EMBL" id="KAJ7403664.1"/>
    </source>
</evidence>
<keyword evidence="2" id="KW-1185">Reference proteome</keyword>
<evidence type="ECO:0000313" key="2">
    <source>
        <dbReference type="Proteomes" id="UP001145742"/>
    </source>
</evidence>
<comment type="caution">
    <text evidence="1">The sequence shown here is derived from an EMBL/GenBank/DDBJ whole genome shotgun (WGS) entry which is preliminary data.</text>
</comment>